<sequence>MPHYQIVARVDKNMDPRDSGYFSLIALLWSEFIGDKYKLRWKITKDKVAFDKFLRDTSIPEVQKQSLKAKVRNPFFNGTPPSNTGFINDVLRNIGAKEICLR</sequence>
<proteinExistence type="predicted"/>
<accession>A0A6V8QE10</accession>
<comment type="caution">
    <text evidence="1">The sequence shown here is derived from an EMBL/GenBank/DDBJ whole genome shotgun (WGS) entry which is preliminary data.</text>
</comment>
<dbReference type="EMBL" id="BLSD01000048">
    <property type="protein sequence ID" value="GFP39370.1"/>
    <property type="molecule type" value="Genomic_DNA"/>
</dbReference>
<protein>
    <submittedName>
        <fullName evidence="1">Uncharacterized protein</fullName>
    </submittedName>
</protein>
<evidence type="ECO:0000313" key="1">
    <source>
        <dbReference type="EMBL" id="GFP39370.1"/>
    </source>
</evidence>
<dbReference type="Proteomes" id="UP000569018">
    <property type="component" value="Unassembled WGS sequence"/>
</dbReference>
<gene>
    <name evidence="1" type="ORF">HKBW3S47_01069</name>
</gene>
<dbReference type="AlphaFoldDB" id="A0A6V8QE10"/>
<organism evidence="1 2">
    <name type="scientific">Candidatus Hakubella thermalkaliphila</name>
    <dbReference type="NCBI Taxonomy" id="2754717"/>
    <lineage>
        <taxon>Bacteria</taxon>
        <taxon>Bacillati</taxon>
        <taxon>Actinomycetota</taxon>
        <taxon>Actinomycetota incertae sedis</taxon>
        <taxon>Candidatus Hakubellales</taxon>
        <taxon>Candidatus Hakubellaceae</taxon>
        <taxon>Candidatus Hakubella</taxon>
    </lineage>
</organism>
<evidence type="ECO:0000313" key="2">
    <source>
        <dbReference type="Proteomes" id="UP000569018"/>
    </source>
</evidence>
<reference evidence="1 2" key="1">
    <citation type="journal article" date="2020" name="Front. Microbiol.">
        <title>Single-cell genomics of novel Actinobacteria with the Wood-Ljungdahl pathway discovered in a serpentinizing system.</title>
        <authorList>
            <person name="Merino N."/>
            <person name="Kawai M."/>
            <person name="Boyd E.S."/>
            <person name="Colman D.R."/>
            <person name="McGlynn S.E."/>
            <person name="Nealson K.H."/>
            <person name="Kurokawa K."/>
            <person name="Hongoh Y."/>
        </authorList>
    </citation>
    <scope>NUCLEOTIDE SEQUENCE [LARGE SCALE GENOMIC DNA]</scope>
    <source>
        <strain evidence="1 2">S47</strain>
    </source>
</reference>
<name>A0A6V8QE10_9ACTN</name>